<evidence type="ECO:0000313" key="2">
    <source>
        <dbReference type="Proteomes" id="UP000284706"/>
    </source>
</evidence>
<dbReference type="Proteomes" id="UP000284706">
    <property type="component" value="Unassembled WGS sequence"/>
</dbReference>
<protein>
    <recommendedName>
        <fullName evidence="3">F-box domain-containing protein</fullName>
    </recommendedName>
</protein>
<name>A0A409YET0_9AGAR</name>
<dbReference type="EMBL" id="NHYE01000935">
    <property type="protein sequence ID" value="PPR01510.1"/>
    <property type="molecule type" value="Genomic_DNA"/>
</dbReference>
<dbReference type="AlphaFoldDB" id="A0A409YET0"/>
<reference evidence="1 2" key="1">
    <citation type="journal article" date="2018" name="Evol. Lett.">
        <title>Horizontal gene cluster transfer increased hallucinogenic mushroom diversity.</title>
        <authorList>
            <person name="Reynolds H.T."/>
            <person name="Vijayakumar V."/>
            <person name="Gluck-Thaler E."/>
            <person name="Korotkin H.B."/>
            <person name="Matheny P.B."/>
            <person name="Slot J.C."/>
        </authorList>
    </citation>
    <scope>NUCLEOTIDE SEQUENCE [LARGE SCALE GENOMIC DNA]</scope>
    <source>
        <strain evidence="1 2">SRW20</strain>
    </source>
</reference>
<sequence>MSSLFLANELLDMILGNLNPNLPGDRKALLSCALVNNTLRIMSQQRVFRRVRITYGTVYKVGVAFTDSDDTNGPRFLDIINTNPAIKQYVEEVTVQVILPGVSSKILACSDRVTFSMYGILSCQLRRLRKFSMVSSSNIFTWCEMDQNTRLFLRDFIAQVQHIDFTLFQDLPASLFWTLKRIRHLRVQNLYWDVIENEDDDQEYSFPRVKLESLDIGFGMSSMEESFEDATECFFTSCSPFDLSHLRSLTFSCSHRL</sequence>
<comment type="caution">
    <text evidence="1">The sequence shown here is derived from an EMBL/GenBank/DDBJ whole genome shotgun (WGS) entry which is preliminary data.</text>
</comment>
<keyword evidence="2" id="KW-1185">Reference proteome</keyword>
<gene>
    <name evidence="1" type="ORF">CVT26_015136</name>
</gene>
<accession>A0A409YET0</accession>
<evidence type="ECO:0000313" key="1">
    <source>
        <dbReference type="EMBL" id="PPR01510.1"/>
    </source>
</evidence>
<dbReference type="OrthoDB" id="3125035at2759"/>
<evidence type="ECO:0008006" key="3">
    <source>
        <dbReference type="Google" id="ProtNLM"/>
    </source>
</evidence>
<proteinExistence type="predicted"/>
<organism evidence="1 2">
    <name type="scientific">Gymnopilus dilepis</name>
    <dbReference type="NCBI Taxonomy" id="231916"/>
    <lineage>
        <taxon>Eukaryota</taxon>
        <taxon>Fungi</taxon>
        <taxon>Dikarya</taxon>
        <taxon>Basidiomycota</taxon>
        <taxon>Agaricomycotina</taxon>
        <taxon>Agaricomycetes</taxon>
        <taxon>Agaricomycetidae</taxon>
        <taxon>Agaricales</taxon>
        <taxon>Agaricineae</taxon>
        <taxon>Hymenogastraceae</taxon>
        <taxon>Gymnopilus</taxon>
    </lineage>
</organism>
<dbReference type="InParanoid" id="A0A409YET0"/>